<dbReference type="EMBL" id="CAADRM010000046">
    <property type="protein sequence ID" value="VFU12533.1"/>
    <property type="molecule type" value="Genomic_DNA"/>
</dbReference>
<dbReference type="SMART" id="SM00100">
    <property type="entry name" value="cNMP"/>
    <property type="match status" value="1"/>
</dbReference>
<reference evidence="7" key="1">
    <citation type="submission" date="2019-03" db="EMBL/GenBank/DDBJ databases">
        <authorList>
            <person name="Hao L."/>
        </authorList>
    </citation>
    <scope>NUCLEOTIDE SEQUENCE</scope>
</reference>
<keyword evidence="3" id="KW-0804">Transcription</keyword>
<dbReference type="InterPro" id="IPR036390">
    <property type="entry name" value="WH_DNA-bd_sf"/>
</dbReference>
<dbReference type="Gene3D" id="2.60.120.10">
    <property type="entry name" value="Jelly Rolls"/>
    <property type="match status" value="1"/>
</dbReference>
<dbReference type="InterPro" id="IPR000595">
    <property type="entry name" value="cNMP-bd_dom"/>
</dbReference>
<dbReference type="Pfam" id="PF00027">
    <property type="entry name" value="cNMP_binding"/>
    <property type="match status" value="1"/>
</dbReference>
<dbReference type="SMART" id="SM00419">
    <property type="entry name" value="HTH_CRP"/>
    <property type="match status" value="1"/>
</dbReference>
<dbReference type="InterPro" id="IPR036388">
    <property type="entry name" value="WH-like_DNA-bd_sf"/>
</dbReference>
<keyword evidence="1" id="KW-0805">Transcription regulation</keyword>
<feature type="region of interest" description="Disordered" evidence="4">
    <location>
        <begin position="215"/>
        <end position="234"/>
    </location>
</feature>
<sequence>MELTDILKDAFPSLSDESLALIAGRCSLAEYPKSEVLFLEGDRGSHFFYLIEGAIKIFKTSPAGQEIVLKLLEPGTFFGEVILLEKNEYPVSAVALTGSRVVRIPADRFVELLDERSFRNDFIAMLMAKQRYLTERVLYLTSYDVEERFFRFLIDRYGLRTSYELDISKKDIASAIGTIPETLSRLIDRLKRREVISWTGSTLVVQADYLEQFSPDDTSDFPPDRMLPGKGRIP</sequence>
<proteinExistence type="predicted"/>
<gene>
    <name evidence="7" type="primary">crp</name>
    <name evidence="7" type="ORF">SCFA_140018</name>
</gene>
<protein>
    <submittedName>
        <fullName evidence="7">cAMP receptor protein</fullName>
    </submittedName>
</protein>
<evidence type="ECO:0000259" key="5">
    <source>
        <dbReference type="PROSITE" id="PS50042"/>
    </source>
</evidence>
<keyword evidence="2" id="KW-0238">DNA-binding</keyword>
<dbReference type="InterPro" id="IPR012318">
    <property type="entry name" value="HTH_CRP"/>
</dbReference>
<evidence type="ECO:0000256" key="1">
    <source>
        <dbReference type="ARBA" id="ARBA00023015"/>
    </source>
</evidence>
<dbReference type="GO" id="GO:0005829">
    <property type="term" value="C:cytosol"/>
    <property type="evidence" value="ECO:0007669"/>
    <property type="project" value="TreeGrafter"/>
</dbReference>
<dbReference type="InterPro" id="IPR018490">
    <property type="entry name" value="cNMP-bd_dom_sf"/>
</dbReference>
<dbReference type="PRINTS" id="PR00034">
    <property type="entry name" value="HTHCRP"/>
</dbReference>
<dbReference type="InterPro" id="IPR014710">
    <property type="entry name" value="RmlC-like_jellyroll"/>
</dbReference>
<dbReference type="Gene3D" id="1.10.10.10">
    <property type="entry name" value="Winged helix-like DNA-binding domain superfamily/Winged helix DNA-binding domain"/>
    <property type="match status" value="1"/>
</dbReference>
<name>A0A485LWZ7_9ZZZZ</name>
<evidence type="ECO:0000259" key="6">
    <source>
        <dbReference type="PROSITE" id="PS51063"/>
    </source>
</evidence>
<evidence type="ECO:0000256" key="4">
    <source>
        <dbReference type="SAM" id="MobiDB-lite"/>
    </source>
</evidence>
<evidence type="ECO:0000256" key="3">
    <source>
        <dbReference type="ARBA" id="ARBA00023163"/>
    </source>
</evidence>
<dbReference type="SUPFAM" id="SSF51206">
    <property type="entry name" value="cAMP-binding domain-like"/>
    <property type="match status" value="1"/>
</dbReference>
<dbReference type="SUPFAM" id="SSF46785">
    <property type="entry name" value="Winged helix' DNA-binding domain"/>
    <property type="match status" value="1"/>
</dbReference>
<dbReference type="GO" id="GO:0003700">
    <property type="term" value="F:DNA-binding transcription factor activity"/>
    <property type="evidence" value="ECO:0007669"/>
    <property type="project" value="TreeGrafter"/>
</dbReference>
<dbReference type="InterPro" id="IPR050397">
    <property type="entry name" value="Env_Response_Regulators"/>
</dbReference>
<evidence type="ECO:0000313" key="7">
    <source>
        <dbReference type="EMBL" id="VFU12533.1"/>
    </source>
</evidence>
<dbReference type="CDD" id="cd00038">
    <property type="entry name" value="CAP_ED"/>
    <property type="match status" value="1"/>
</dbReference>
<dbReference type="PROSITE" id="PS51063">
    <property type="entry name" value="HTH_CRP_2"/>
    <property type="match status" value="1"/>
</dbReference>
<feature type="domain" description="HTH crp-type" evidence="6">
    <location>
        <begin position="143"/>
        <end position="208"/>
    </location>
</feature>
<dbReference type="AlphaFoldDB" id="A0A485LWZ7"/>
<dbReference type="PANTHER" id="PTHR24567:SF26">
    <property type="entry name" value="REGULATORY PROTEIN YEIL"/>
    <property type="match status" value="1"/>
</dbReference>
<dbReference type="PROSITE" id="PS50042">
    <property type="entry name" value="CNMP_BINDING_3"/>
    <property type="match status" value="1"/>
</dbReference>
<keyword evidence="7" id="KW-0675">Receptor</keyword>
<dbReference type="Pfam" id="PF13545">
    <property type="entry name" value="HTH_Crp_2"/>
    <property type="match status" value="1"/>
</dbReference>
<evidence type="ECO:0000256" key="2">
    <source>
        <dbReference type="ARBA" id="ARBA00023125"/>
    </source>
</evidence>
<dbReference type="PANTHER" id="PTHR24567">
    <property type="entry name" value="CRP FAMILY TRANSCRIPTIONAL REGULATORY PROTEIN"/>
    <property type="match status" value="1"/>
</dbReference>
<organism evidence="7">
    <name type="scientific">anaerobic digester metagenome</name>
    <dbReference type="NCBI Taxonomy" id="1263854"/>
    <lineage>
        <taxon>unclassified sequences</taxon>
        <taxon>metagenomes</taxon>
        <taxon>ecological metagenomes</taxon>
    </lineage>
</organism>
<dbReference type="GO" id="GO:0003677">
    <property type="term" value="F:DNA binding"/>
    <property type="evidence" value="ECO:0007669"/>
    <property type="project" value="UniProtKB-KW"/>
</dbReference>
<feature type="domain" description="Cyclic nucleotide-binding" evidence="5">
    <location>
        <begin position="10"/>
        <end position="113"/>
    </location>
</feature>
<accession>A0A485LWZ7</accession>